<dbReference type="EMBL" id="SMAF01000008">
    <property type="protein sequence ID" value="TCS98451.1"/>
    <property type="molecule type" value="Genomic_DNA"/>
</dbReference>
<keyword evidence="6" id="KW-0472">Membrane</keyword>
<evidence type="ECO:0000256" key="5">
    <source>
        <dbReference type="ARBA" id="ARBA00022692"/>
    </source>
</evidence>
<feature type="chain" id="PRO_5030100329" evidence="9">
    <location>
        <begin position="23"/>
        <end position="466"/>
    </location>
</feature>
<organism evidence="10 11">
    <name type="scientific">Pseudofulvimonas gallinarii</name>
    <dbReference type="NCBI Taxonomy" id="634155"/>
    <lineage>
        <taxon>Bacteria</taxon>
        <taxon>Pseudomonadati</taxon>
        <taxon>Pseudomonadota</taxon>
        <taxon>Gammaproteobacteria</taxon>
        <taxon>Lysobacterales</taxon>
        <taxon>Rhodanobacteraceae</taxon>
        <taxon>Pseudofulvimonas</taxon>
    </lineage>
</organism>
<keyword evidence="3" id="KW-0813">Transport</keyword>
<dbReference type="Proteomes" id="UP000294599">
    <property type="component" value="Unassembled WGS sequence"/>
</dbReference>
<protein>
    <submittedName>
        <fullName evidence="10">Outer membrane protein</fullName>
    </submittedName>
</protein>
<dbReference type="GO" id="GO:0015562">
    <property type="term" value="F:efflux transmembrane transporter activity"/>
    <property type="evidence" value="ECO:0007669"/>
    <property type="project" value="InterPro"/>
</dbReference>
<gene>
    <name evidence="10" type="ORF">EDC25_10831</name>
</gene>
<evidence type="ECO:0000256" key="9">
    <source>
        <dbReference type="SAM" id="SignalP"/>
    </source>
</evidence>
<dbReference type="PANTHER" id="PTHR30026">
    <property type="entry name" value="OUTER MEMBRANE PROTEIN TOLC"/>
    <property type="match status" value="1"/>
</dbReference>
<evidence type="ECO:0000313" key="10">
    <source>
        <dbReference type="EMBL" id="TCS98451.1"/>
    </source>
</evidence>
<evidence type="ECO:0000256" key="4">
    <source>
        <dbReference type="ARBA" id="ARBA00022452"/>
    </source>
</evidence>
<dbReference type="RefSeq" id="WP_123522482.1">
    <property type="nucleotide sequence ID" value="NZ_JBHLWF010000087.1"/>
</dbReference>
<dbReference type="NCBIfam" id="TIGR01844">
    <property type="entry name" value="type_I_sec_TolC"/>
    <property type="match status" value="1"/>
</dbReference>
<sequence>MRFRYKPLIAALALSVAGAASAADLIEVYDLARQNDPSLAAAEAQSLALGQVVPIARSALLPQIGGSVGVTERRNSSDYGDGSHDSTDGRSRTWNLRLDQSIFDWGNYTNLGAARAQRAQAQADYEAAVDGLLLRVSETYFAVLTAEDALAFAEAEERAVGRQLEQAEQRFEVGLTAVTDVHEARARHDSARAAVINARFALDDAREALSEITGVAHGELKGLRLNIPLEGPQPDSLQEWEEAAVQASPALASRRFALEAAQKNIGTARSGHLPSLGATVTYGDTHRMSGSVPITSNTVIDGRDTVIGLSLNVPIFAGFATQARVRQAIYQRDAAEDLLEAQRRLLQRQTRNDFRAIGAGISSVEARRQALLSAQSALEATQAGFEVGTRTIVDVLLSQQLLFQAQRDYSNARHQFILSGLRLKHTAGVIDYDDLAGVNALLTSERLSPEEIGARVAAEANDSGNR</sequence>
<dbReference type="AlphaFoldDB" id="A0A4S3KYQ2"/>
<dbReference type="GO" id="GO:0009279">
    <property type="term" value="C:cell outer membrane"/>
    <property type="evidence" value="ECO:0007669"/>
    <property type="project" value="UniProtKB-SubCell"/>
</dbReference>
<evidence type="ECO:0000256" key="3">
    <source>
        <dbReference type="ARBA" id="ARBA00022448"/>
    </source>
</evidence>
<evidence type="ECO:0000256" key="7">
    <source>
        <dbReference type="ARBA" id="ARBA00023237"/>
    </source>
</evidence>
<keyword evidence="7" id="KW-0998">Cell outer membrane</keyword>
<feature type="signal peptide" evidence="9">
    <location>
        <begin position="1"/>
        <end position="22"/>
    </location>
</feature>
<evidence type="ECO:0000256" key="8">
    <source>
        <dbReference type="SAM" id="MobiDB-lite"/>
    </source>
</evidence>
<keyword evidence="4" id="KW-1134">Transmembrane beta strand</keyword>
<comment type="subcellular location">
    <subcellularLocation>
        <location evidence="1">Cell outer membrane</location>
    </subcellularLocation>
</comment>
<evidence type="ECO:0000313" key="11">
    <source>
        <dbReference type="Proteomes" id="UP000294599"/>
    </source>
</evidence>
<proteinExistence type="inferred from homology"/>
<feature type="region of interest" description="Disordered" evidence="8">
    <location>
        <begin position="72"/>
        <end position="91"/>
    </location>
</feature>
<comment type="caution">
    <text evidence="10">The sequence shown here is derived from an EMBL/GenBank/DDBJ whole genome shotgun (WGS) entry which is preliminary data.</text>
</comment>
<dbReference type="SUPFAM" id="SSF56954">
    <property type="entry name" value="Outer membrane efflux proteins (OEP)"/>
    <property type="match status" value="1"/>
</dbReference>
<keyword evidence="9" id="KW-0732">Signal</keyword>
<dbReference type="PANTHER" id="PTHR30026:SF20">
    <property type="entry name" value="OUTER MEMBRANE PROTEIN TOLC"/>
    <property type="match status" value="1"/>
</dbReference>
<dbReference type="GO" id="GO:0015288">
    <property type="term" value="F:porin activity"/>
    <property type="evidence" value="ECO:0007669"/>
    <property type="project" value="TreeGrafter"/>
</dbReference>
<dbReference type="GO" id="GO:1990281">
    <property type="term" value="C:efflux pump complex"/>
    <property type="evidence" value="ECO:0007669"/>
    <property type="project" value="TreeGrafter"/>
</dbReference>
<evidence type="ECO:0000256" key="2">
    <source>
        <dbReference type="ARBA" id="ARBA00007613"/>
    </source>
</evidence>
<evidence type="ECO:0000256" key="1">
    <source>
        <dbReference type="ARBA" id="ARBA00004442"/>
    </source>
</evidence>
<keyword evidence="11" id="KW-1185">Reference proteome</keyword>
<dbReference type="Pfam" id="PF02321">
    <property type="entry name" value="OEP"/>
    <property type="match status" value="2"/>
</dbReference>
<comment type="similarity">
    <text evidence="2">Belongs to the outer membrane factor (OMF) (TC 1.B.17) family.</text>
</comment>
<accession>A0A4S3KYQ2</accession>
<keyword evidence="5" id="KW-0812">Transmembrane</keyword>
<dbReference type="Gene3D" id="1.20.1600.10">
    <property type="entry name" value="Outer membrane efflux proteins (OEP)"/>
    <property type="match status" value="1"/>
</dbReference>
<dbReference type="OrthoDB" id="9813458at2"/>
<reference evidence="10 11" key="1">
    <citation type="submission" date="2019-03" db="EMBL/GenBank/DDBJ databases">
        <title>Genomic Encyclopedia of Type Strains, Phase IV (KMG-IV): sequencing the most valuable type-strain genomes for metagenomic binning, comparative biology and taxonomic classification.</title>
        <authorList>
            <person name="Goeker M."/>
        </authorList>
    </citation>
    <scope>NUCLEOTIDE SEQUENCE [LARGE SCALE GENOMIC DNA]</scope>
    <source>
        <strain evidence="10 11">DSM 21944</strain>
    </source>
</reference>
<name>A0A4S3KYQ2_9GAMM</name>
<dbReference type="InterPro" id="IPR051906">
    <property type="entry name" value="TolC-like"/>
</dbReference>
<evidence type="ECO:0000256" key="6">
    <source>
        <dbReference type="ARBA" id="ARBA00023136"/>
    </source>
</evidence>
<dbReference type="InterPro" id="IPR010130">
    <property type="entry name" value="T1SS_OMP_TolC"/>
</dbReference>
<dbReference type="InterPro" id="IPR003423">
    <property type="entry name" value="OMP_efflux"/>
</dbReference>